<dbReference type="KEGG" id="lel:PVL30_002920"/>
<protein>
    <recommendedName>
        <fullName evidence="4">DUF1776-domain-containing protein</fullName>
    </recommendedName>
</protein>
<dbReference type="Pfam" id="PF08643">
    <property type="entry name" value="DUF1776"/>
    <property type="match status" value="1"/>
</dbReference>
<keyword evidence="1" id="KW-0472">Membrane</keyword>
<dbReference type="InterPro" id="IPR013952">
    <property type="entry name" value="DUF1776_fun"/>
</dbReference>
<dbReference type="eggNOG" id="ENOG502QWSS">
    <property type="taxonomic scope" value="Eukaryota"/>
</dbReference>
<dbReference type="PANTHER" id="PTHR43313:SF1">
    <property type="entry name" value="3BETA-HYDROXYSTEROID DEHYDROGENASE DHS-16"/>
    <property type="match status" value="1"/>
</dbReference>
<gene>
    <name evidence="2" type="ORF">LELG_03425</name>
</gene>
<dbReference type="Proteomes" id="UP000001996">
    <property type="component" value="Unassembled WGS sequence"/>
</dbReference>
<accession>A5E1D8</accession>
<evidence type="ECO:0000256" key="1">
    <source>
        <dbReference type="SAM" id="Phobius"/>
    </source>
</evidence>
<dbReference type="OMA" id="HDVRRYS"/>
<dbReference type="InParanoid" id="A5E1D8"/>
<dbReference type="VEuPathDB" id="FungiDB:LELG_03425"/>
<evidence type="ECO:0000313" key="3">
    <source>
        <dbReference type="Proteomes" id="UP000001996"/>
    </source>
</evidence>
<evidence type="ECO:0008006" key="4">
    <source>
        <dbReference type="Google" id="ProtNLM"/>
    </source>
</evidence>
<proteinExistence type="predicted"/>
<dbReference type="HOGENOM" id="CLU_022136_0_0_1"/>
<dbReference type="AlphaFoldDB" id="A5E1D8"/>
<reference evidence="2 3" key="1">
    <citation type="journal article" date="2009" name="Nature">
        <title>Evolution of pathogenicity and sexual reproduction in eight Candida genomes.</title>
        <authorList>
            <person name="Butler G."/>
            <person name="Rasmussen M.D."/>
            <person name="Lin M.F."/>
            <person name="Santos M.A."/>
            <person name="Sakthikumar S."/>
            <person name="Munro C.A."/>
            <person name="Rheinbay E."/>
            <person name="Grabherr M."/>
            <person name="Forche A."/>
            <person name="Reedy J.L."/>
            <person name="Agrafioti I."/>
            <person name="Arnaud M.B."/>
            <person name="Bates S."/>
            <person name="Brown A.J."/>
            <person name="Brunke S."/>
            <person name="Costanzo M.C."/>
            <person name="Fitzpatrick D.A."/>
            <person name="de Groot P.W."/>
            <person name="Harris D."/>
            <person name="Hoyer L.L."/>
            <person name="Hube B."/>
            <person name="Klis F.M."/>
            <person name="Kodira C."/>
            <person name="Lennard N."/>
            <person name="Logue M.E."/>
            <person name="Martin R."/>
            <person name="Neiman A.M."/>
            <person name="Nikolaou E."/>
            <person name="Quail M.A."/>
            <person name="Quinn J."/>
            <person name="Santos M.C."/>
            <person name="Schmitzberger F.F."/>
            <person name="Sherlock G."/>
            <person name="Shah P."/>
            <person name="Silverstein K.A."/>
            <person name="Skrzypek M.S."/>
            <person name="Soll D."/>
            <person name="Staggs R."/>
            <person name="Stansfield I."/>
            <person name="Stumpf M.P."/>
            <person name="Sudbery P.E."/>
            <person name="Srikantha T."/>
            <person name="Zeng Q."/>
            <person name="Berman J."/>
            <person name="Berriman M."/>
            <person name="Heitman J."/>
            <person name="Gow N.A."/>
            <person name="Lorenz M.C."/>
            <person name="Birren B.W."/>
            <person name="Kellis M."/>
            <person name="Cuomo C.A."/>
        </authorList>
    </citation>
    <scope>NUCLEOTIDE SEQUENCE [LARGE SCALE GENOMIC DNA]</scope>
    <source>
        <strain evidence="3">ATCC 11503 / BCRC 21390 / CBS 2605 / JCM 1781 / NBRC 1676 / NRRL YB-4239</strain>
    </source>
</reference>
<keyword evidence="3" id="KW-1185">Reference proteome</keyword>
<dbReference type="OrthoDB" id="5308060at2759"/>
<dbReference type="STRING" id="379508.A5E1D8"/>
<keyword evidence="1" id="KW-0812">Transmembrane</keyword>
<name>A5E1D8_LODEL</name>
<dbReference type="PANTHER" id="PTHR43313">
    <property type="entry name" value="SHORT-CHAIN DEHYDROGENASE/REDUCTASE FAMILY 9C"/>
    <property type="match status" value="1"/>
</dbReference>
<dbReference type="EMBL" id="CH981527">
    <property type="protein sequence ID" value="EDK45246.1"/>
    <property type="molecule type" value="Genomic_DNA"/>
</dbReference>
<feature type="transmembrane region" description="Helical" evidence="1">
    <location>
        <begin position="81"/>
        <end position="102"/>
    </location>
</feature>
<dbReference type="FunCoup" id="A5E1D8">
    <property type="interactions" value="4"/>
</dbReference>
<sequence>MVAEPVQATVQTLNKLYNYTTDLVNEQHEKLQHSSKIYDQFVSGSHQSSQSPSVPSSGNSTAFSLNTIFSRLLNKIYRNKVRSFAILGIGIGIGGYVGYTYFLKPQLYPEIRKRRVPKLANGARRDAVLLIGSPTEPLTRAIALDMERRGFIVFLTMLDSTDSKYVLSHPFNEEIQMVDFFTKSVEDSLVEFKQTLKTPIVPFHGAKPHVLQLKSVIFTPSLYFSVGPVENLGINTWQKLQDRMMMFFKMFSCGLIQLMRMQKARLILVNLNNLNSLNLPYHAPESIFQNELKLLFTILTREMKSHEIYVTQVRLGNINLSNQKVGSNSRIESIVQSEVRSWTSEMKNLYADNFARAQYKSHKIRGCGGQGSSIRELFHLLFDLTYESSVPAIAYCGKGARFYDRVAKILPESWVSFLLT</sequence>
<organism evidence="2 3">
    <name type="scientific">Lodderomyces elongisporus (strain ATCC 11503 / CBS 2605 / JCM 1781 / NBRC 1676 / NRRL YB-4239)</name>
    <name type="common">Yeast</name>
    <name type="synonym">Saccharomyces elongisporus</name>
    <dbReference type="NCBI Taxonomy" id="379508"/>
    <lineage>
        <taxon>Eukaryota</taxon>
        <taxon>Fungi</taxon>
        <taxon>Dikarya</taxon>
        <taxon>Ascomycota</taxon>
        <taxon>Saccharomycotina</taxon>
        <taxon>Pichiomycetes</taxon>
        <taxon>Debaryomycetaceae</taxon>
        <taxon>Candida/Lodderomyces clade</taxon>
        <taxon>Lodderomyces</taxon>
    </lineage>
</organism>
<evidence type="ECO:0000313" key="2">
    <source>
        <dbReference type="EMBL" id="EDK45246.1"/>
    </source>
</evidence>
<keyword evidence="1" id="KW-1133">Transmembrane helix</keyword>
<dbReference type="GeneID" id="5232259"/>